<dbReference type="InterPro" id="IPR018490">
    <property type="entry name" value="cNMP-bd_dom_sf"/>
</dbReference>
<dbReference type="PANTHER" id="PTHR45638:SF11">
    <property type="entry name" value="CYCLIC NUCLEOTIDE-GATED CATION CHANNEL SUBUNIT A"/>
    <property type="match status" value="1"/>
</dbReference>
<evidence type="ECO:0000256" key="1">
    <source>
        <dbReference type="SAM" id="Coils"/>
    </source>
</evidence>
<dbReference type="VEuPathDB" id="FungiDB:PITG_15368"/>
<keyword evidence="2" id="KW-0472">Membrane</keyword>
<dbReference type="eggNOG" id="ENOG502QR0F">
    <property type="taxonomic scope" value="Eukaryota"/>
</dbReference>
<evidence type="ECO:0000256" key="2">
    <source>
        <dbReference type="SAM" id="Phobius"/>
    </source>
</evidence>
<evidence type="ECO:0008006" key="5">
    <source>
        <dbReference type="Google" id="ProtNLM"/>
    </source>
</evidence>
<dbReference type="HOGENOM" id="CLU_624825_0_0_1"/>
<dbReference type="AlphaFoldDB" id="D0NR32"/>
<dbReference type="Gene3D" id="1.10.287.70">
    <property type="match status" value="1"/>
</dbReference>
<dbReference type="InterPro" id="IPR050866">
    <property type="entry name" value="CNG_cation_channel"/>
</dbReference>
<gene>
    <name evidence="3" type="ORF">PITG_15368</name>
</gene>
<evidence type="ECO:0000313" key="4">
    <source>
        <dbReference type="Proteomes" id="UP000006643"/>
    </source>
</evidence>
<proteinExistence type="predicted"/>
<feature type="transmembrane region" description="Helical" evidence="2">
    <location>
        <begin position="271"/>
        <end position="290"/>
    </location>
</feature>
<organism evidence="3 4">
    <name type="scientific">Phytophthora infestans (strain T30-4)</name>
    <name type="common">Potato late blight agent</name>
    <dbReference type="NCBI Taxonomy" id="403677"/>
    <lineage>
        <taxon>Eukaryota</taxon>
        <taxon>Sar</taxon>
        <taxon>Stramenopiles</taxon>
        <taxon>Oomycota</taxon>
        <taxon>Peronosporomycetes</taxon>
        <taxon>Peronosporales</taxon>
        <taxon>Peronosporaceae</taxon>
        <taxon>Phytophthora</taxon>
    </lineage>
</organism>
<evidence type="ECO:0000313" key="3">
    <source>
        <dbReference type="EMBL" id="EEY63154.1"/>
    </source>
</evidence>
<feature type="coiled-coil region" evidence="1">
    <location>
        <begin position="162"/>
        <end position="189"/>
    </location>
</feature>
<keyword evidence="2" id="KW-1133">Transmembrane helix</keyword>
<dbReference type="GO" id="GO:0044877">
    <property type="term" value="F:protein-containing complex binding"/>
    <property type="evidence" value="ECO:0007669"/>
    <property type="project" value="TreeGrafter"/>
</dbReference>
<reference evidence="4" key="1">
    <citation type="journal article" date="2009" name="Nature">
        <title>Genome sequence and analysis of the Irish potato famine pathogen Phytophthora infestans.</title>
        <authorList>
            <consortium name="The Broad Institute Genome Sequencing Platform"/>
            <person name="Haas B.J."/>
            <person name="Kamoun S."/>
            <person name="Zody M.C."/>
            <person name="Jiang R.H."/>
            <person name="Handsaker R.E."/>
            <person name="Cano L.M."/>
            <person name="Grabherr M."/>
            <person name="Kodira C.D."/>
            <person name="Raffaele S."/>
            <person name="Torto-Alalibo T."/>
            <person name="Bozkurt T.O."/>
            <person name="Ah-Fong A.M."/>
            <person name="Alvarado L."/>
            <person name="Anderson V.L."/>
            <person name="Armstrong M.R."/>
            <person name="Avrova A."/>
            <person name="Baxter L."/>
            <person name="Beynon J."/>
            <person name="Boevink P.C."/>
            <person name="Bollmann S.R."/>
            <person name="Bos J.I."/>
            <person name="Bulone V."/>
            <person name="Cai G."/>
            <person name="Cakir C."/>
            <person name="Carrington J.C."/>
            <person name="Chawner M."/>
            <person name="Conti L."/>
            <person name="Costanzo S."/>
            <person name="Ewan R."/>
            <person name="Fahlgren N."/>
            <person name="Fischbach M.A."/>
            <person name="Fugelstad J."/>
            <person name="Gilroy E.M."/>
            <person name="Gnerre S."/>
            <person name="Green P.J."/>
            <person name="Grenville-Briggs L.J."/>
            <person name="Griffith J."/>
            <person name="Grunwald N.J."/>
            <person name="Horn K."/>
            <person name="Horner N.R."/>
            <person name="Hu C.H."/>
            <person name="Huitema E."/>
            <person name="Jeong D.H."/>
            <person name="Jones A.M."/>
            <person name="Jones J.D."/>
            <person name="Jones R.W."/>
            <person name="Karlsson E.K."/>
            <person name="Kunjeti S.G."/>
            <person name="Lamour K."/>
            <person name="Liu Z."/>
            <person name="Ma L."/>
            <person name="Maclean D."/>
            <person name="Chibucos M.C."/>
            <person name="McDonald H."/>
            <person name="McWalters J."/>
            <person name="Meijer H.J."/>
            <person name="Morgan W."/>
            <person name="Morris P.F."/>
            <person name="Munro C.A."/>
            <person name="O'Neill K."/>
            <person name="Ospina-Giraldo M."/>
            <person name="Pinzon A."/>
            <person name="Pritchard L."/>
            <person name="Ramsahoye B."/>
            <person name="Ren Q."/>
            <person name="Restrepo S."/>
            <person name="Roy S."/>
            <person name="Sadanandom A."/>
            <person name="Savidor A."/>
            <person name="Schornack S."/>
            <person name="Schwartz D.C."/>
            <person name="Schumann U.D."/>
            <person name="Schwessinger B."/>
            <person name="Seyer L."/>
            <person name="Sharpe T."/>
            <person name="Silvar C."/>
            <person name="Song J."/>
            <person name="Studholme D.J."/>
            <person name="Sykes S."/>
            <person name="Thines M."/>
            <person name="van de Vondervoort P.J."/>
            <person name="Phuntumart V."/>
            <person name="Wawra S."/>
            <person name="Weide R."/>
            <person name="Win J."/>
            <person name="Young C."/>
            <person name="Zhou S."/>
            <person name="Fry W."/>
            <person name="Meyers B.C."/>
            <person name="van West P."/>
            <person name="Ristaino J."/>
            <person name="Govers F."/>
            <person name="Birch P.R."/>
            <person name="Whisson S.C."/>
            <person name="Judelson H.S."/>
            <person name="Nusbaum C."/>
        </authorList>
    </citation>
    <scope>NUCLEOTIDE SEQUENCE [LARGE SCALE GENOMIC DNA]</scope>
    <source>
        <strain evidence="4">T30-4</strain>
    </source>
</reference>
<dbReference type="SUPFAM" id="SSF51206">
    <property type="entry name" value="cAMP-binding domain-like"/>
    <property type="match status" value="1"/>
</dbReference>
<dbReference type="EMBL" id="DS028154">
    <property type="protein sequence ID" value="EEY63154.1"/>
    <property type="molecule type" value="Genomic_DNA"/>
</dbReference>
<dbReference type="KEGG" id="pif:PITG_15368"/>
<dbReference type="RefSeq" id="XP_002898331.1">
    <property type="nucleotide sequence ID" value="XM_002898285.1"/>
</dbReference>
<feature type="transmembrane region" description="Helical" evidence="2">
    <location>
        <begin position="326"/>
        <end position="347"/>
    </location>
</feature>
<keyword evidence="4" id="KW-1185">Reference proteome</keyword>
<protein>
    <recommendedName>
        <fullName evidence="5">Cyclic nucleotide-binding domain-containing protein</fullName>
    </recommendedName>
</protein>
<name>D0NR32_PHYIT</name>
<sequence length="439" mass="51277">MRSVQKMLDHFQMPEELQQRVKTFLLFKRYHSITQEGLLVRCLPPSLLTDIRLVHLRPMIEKVEFLRGMEGDMFFIFAGVLDILVPARIANRHSGAFKSVIKKLNGLFTNGKRNACVQAQTCCILYRLSRESMELVFARYPKWKQKQRRGMATITGMMLSRADIMNERAEQLKEKLDHARLKRSDSEQLSLISITLTGFVKRYIQNPFMDIINGIIHGVPVQTKFHIAWLRLMVFCTIDFYFGYLVSWHIQESPTSLELYEQNLRSVYKKQRMFCDVIAAIPFCGVLFVFSCRPWIKLLRCVKIVNVMGYLDEINRRSVANELTHFLHVWMMYLLVIHWVACSYLAVATEVGFGTQWESWLPSQELEISDPENPSSSQLSKRFLRGLFFATTAFVKKARNMNPETAVLYTYQITRRPHHHVVLDFCKNHIAVELYLACQ</sequence>
<keyword evidence="2" id="KW-0812">Transmembrane</keyword>
<feature type="transmembrane region" description="Helical" evidence="2">
    <location>
        <begin position="232"/>
        <end position="251"/>
    </location>
</feature>
<dbReference type="GeneID" id="9473954"/>
<dbReference type="PANTHER" id="PTHR45638">
    <property type="entry name" value="CYCLIC NUCLEOTIDE-GATED CATION CHANNEL SUBUNIT A"/>
    <property type="match status" value="1"/>
</dbReference>
<dbReference type="InParanoid" id="D0NR32"/>
<dbReference type="InterPro" id="IPR014710">
    <property type="entry name" value="RmlC-like_jellyroll"/>
</dbReference>
<dbReference type="Gene3D" id="2.60.120.10">
    <property type="entry name" value="Jelly Rolls"/>
    <property type="match status" value="1"/>
</dbReference>
<accession>D0NR32</accession>
<dbReference type="Proteomes" id="UP000006643">
    <property type="component" value="Unassembled WGS sequence"/>
</dbReference>
<dbReference type="OrthoDB" id="126200at2759"/>
<keyword evidence="1" id="KW-0175">Coiled coil</keyword>
<dbReference type="GO" id="GO:0005221">
    <property type="term" value="F:intracellularly cyclic nucleotide-activated monoatomic cation channel activity"/>
    <property type="evidence" value="ECO:0007669"/>
    <property type="project" value="InterPro"/>
</dbReference>